<evidence type="ECO:0000313" key="7">
    <source>
        <dbReference type="EMBL" id="RCI75451.1"/>
    </source>
</evidence>
<reference evidence="5" key="6">
    <citation type="submission" date="2020-01" db="EMBL/GenBank/DDBJ databases">
        <title>Bacteria Cultured from War Wounds Associated with the Conflict in Eastern Ukraine.</title>
        <authorList>
            <person name="Snesrud E."/>
            <person name="Galac M.R."/>
            <person name="Mc Gann P."/>
            <person name="Valentine K."/>
            <person name="Viacheslav K."/>
        </authorList>
    </citation>
    <scope>NUCLEOTIDE SEQUENCE</scope>
    <source>
        <strain evidence="5">VNMU148</strain>
    </source>
</reference>
<evidence type="ECO:0000313" key="11">
    <source>
        <dbReference type="Proteomes" id="UP000253594"/>
    </source>
</evidence>
<dbReference type="PROSITE" id="PS51186">
    <property type="entry name" value="GNAT"/>
    <property type="match status" value="1"/>
</dbReference>
<dbReference type="eggNOG" id="COG0454">
    <property type="taxonomic scope" value="Bacteria"/>
</dbReference>
<gene>
    <name evidence="8" type="ORF">ALP65_03662</name>
    <name evidence="6" type="ORF">CAZ10_18380</name>
    <name evidence="7" type="ORF">DT376_07575</name>
    <name evidence="5" type="ORF">GUL26_18145</name>
    <name evidence="4" type="ORF">PAERUG_P19_London_7_VIM_2_05_10_02029</name>
</gene>
<dbReference type="GO" id="GO:0016747">
    <property type="term" value="F:acyltransferase activity, transferring groups other than amino-acyl groups"/>
    <property type="evidence" value="ECO:0007669"/>
    <property type="project" value="InterPro"/>
</dbReference>
<sequence>MPVHAASLADLADLVPLFSAYLDFYEVPAPEEQVRAFLAERLRQGDSTLFLARDAEARALGFVQLYPLFASLALRPSWLLSDLYVRPEARRRGVGEALMNQARGFAESMGACGLQLETAKTNHAGQSLYERLGYVRDEQFYTYWLQL</sequence>
<comment type="caution">
    <text evidence="8">The sequence shown here is derived from an EMBL/GenBank/DDBJ whole genome shotgun (WGS) entry which is preliminary data.</text>
</comment>
<dbReference type="EMBL" id="CVVU01000111">
    <property type="protein sequence ID" value="CRO58417.1"/>
    <property type="molecule type" value="Genomic_DNA"/>
</dbReference>
<dbReference type="AlphaFoldDB" id="A0A069QHS5"/>
<dbReference type="PANTHER" id="PTHR43877">
    <property type="entry name" value="AMINOALKYLPHOSPHONATE N-ACETYLTRANSFERASE-RELATED-RELATED"/>
    <property type="match status" value="1"/>
</dbReference>
<evidence type="ECO:0000256" key="1">
    <source>
        <dbReference type="ARBA" id="ARBA00022679"/>
    </source>
</evidence>
<dbReference type="SMR" id="A0A069QHS5"/>
<organism evidence="8 12">
    <name type="scientific">Pseudomonas aeruginosa</name>
    <dbReference type="NCBI Taxonomy" id="287"/>
    <lineage>
        <taxon>Bacteria</taxon>
        <taxon>Pseudomonadati</taxon>
        <taxon>Pseudomonadota</taxon>
        <taxon>Gammaproteobacteria</taxon>
        <taxon>Pseudomonadales</taxon>
        <taxon>Pseudomonadaceae</taxon>
        <taxon>Pseudomonas</taxon>
    </lineage>
</organism>
<reference evidence="6 10" key="3">
    <citation type="submission" date="2017-05" db="EMBL/GenBank/DDBJ databases">
        <authorList>
            <person name="Song R."/>
            <person name="Chenine A.L."/>
            <person name="Ruprecht R.M."/>
        </authorList>
    </citation>
    <scope>NUCLEOTIDE SEQUENCE [LARGE SCALE GENOMIC DNA]</scope>
    <source>
        <strain evidence="6 10">S567_C10_BS</strain>
    </source>
</reference>
<name>A0A069QHS5_PSEAI</name>
<evidence type="ECO:0000313" key="10">
    <source>
        <dbReference type="Proteomes" id="UP000194857"/>
    </source>
</evidence>
<dbReference type="InterPro" id="IPR000182">
    <property type="entry name" value="GNAT_dom"/>
</dbReference>
<dbReference type="EMBL" id="NFFZ01000009">
    <property type="protein sequence ID" value="OTI60250.1"/>
    <property type="molecule type" value="Genomic_DNA"/>
</dbReference>
<dbReference type="Proteomes" id="UP000194857">
    <property type="component" value="Unassembled WGS sequence"/>
</dbReference>
<dbReference type="InterPro" id="IPR016181">
    <property type="entry name" value="Acyl_CoA_acyltransferase"/>
</dbReference>
<dbReference type="CDD" id="cd04301">
    <property type="entry name" value="NAT_SF"/>
    <property type="match status" value="1"/>
</dbReference>
<protein>
    <submittedName>
        <fullName evidence="4 5">Acetyltransferase</fullName>
    </submittedName>
    <submittedName>
        <fullName evidence="6">N-acetyltransferase</fullName>
    </submittedName>
</protein>
<evidence type="ECO:0000259" key="3">
    <source>
        <dbReference type="PROSITE" id="PS51186"/>
    </source>
</evidence>
<reference evidence="8 12" key="5">
    <citation type="submission" date="2018-08" db="EMBL/GenBank/DDBJ databases">
        <title>Recombination of ecologically and evolutionarily significant loci maintains genetic cohesion in the Pseudomonas syringae species complex.</title>
        <authorList>
            <person name="Dillon M."/>
            <person name="Thakur S."/>
            <person name="Almeida R.N.D."/>
            <person name="Weir B.S."/>
            <person name="Guttman D.S."/>
        </authorList>
    </citation>
    <scope>NUCLEOTIDE SEQUENCE [LARGE SCALE GENOMIC DNA]</scope>
    <source>
        <strain evidence="8 12">ICMP 7846</strain>
    </source>
</reference>
<dbReference type="Gene3D" id="3.40.630.30">
    <property type="match status" value="1"/>
</dbReference>
<keyword evidence="1 5" id="KW-0808">Transferase</keyword>
<dbReference type="Pfam" id="PF00583">
    <property type="entry name" value="Acetyltransf_1"/>
    <property type="match status" value="1"/>
</dbReference>
<evidence type="ECO:0000313" key="8">
    <source>
        <dbReference type="EMBL" id="RMS55494.1"/>
    </source>
</evidence>
<dbReference type="Proteomes" id="UP000644192">
    <property type="component" value="Unassembled WGS sequence"/>
</dbReference>
<dbReference type="EMBL" id="QORE01000170">
    <property type="protein sequence ID" value="RCI75451.1"/>
    <property type="molecule type" value="Genomic_DNA"/>
</dbReference>
<dbReference type="Proteomes" id="UP000045039">
    <property type="component" value="Unassembled WGS sequence"/>
</dbReference>
<evidence type="ECO:0000313" key="4">
    <source>
        <dbReference type="EMBL" id="CRO58417.1"/>
    </source>
</evidence>
<reference evidence="4" key="2">
    <citation type="submission" date="2015-06" db="EMBL/GenBank/DDBJ databases">
        <authorList>
            <person name="Radhakrishnan R."/>
            <person name="Underwood A."/>
            <person name="Al-Shahib A."/>
        </authorList>
    </citation>
    <scope>NUCLEOTIDE SEQUENCE</scope>
    <source>
        <strain evidence="4">P19_London_7_VIM_2_05_10</strain>
    </source>
</reference>
<dbReference type="SUPFAM" id="SSF55729">
    <property type="entry name" value="Acyl-CoA N-acyltransferases (Nat)"/>
    <property type="match status" value="1"/>
</dbReference>
<accession>A0A1S1BXF4</accession>
<dbReference type="PANTHER" id="PTHR43877:SF2">
    <property type="entry name" value="AMINOALKYLPHOSPHONATE N-ACETYLTRANSFERASE-RELATED"/>
    <property type="match status" value="1"/>
</dbReference>
<feature type="domain" description="N-acetyltransferase" evidence="3">
    <location>
        <begin position="1"/>
        <end position="147"/>
    </location>
</feature>
<dbReference type="EMBL" id="RBSQ01000571">
    <property type="protein sequence ID" value="RMS55494.1"/>
    <property type="molecule type" value="Genomic_DNA"/>
</dbReference>
<dbReference type="OMA" id="RLWILND"/>
<evidence type="ECO:0000313" key="12">
    <source>
        <dbReference type="Proteomes" id="UP000270834"/>
    </source>
</evidence>
<evidence type="ECO:0000313" key="9">
    <source>
        <dbReference type="Proteomes" id="UP000045039"/>
    </source>
</evidence>
<evidence type="ECO:0000313" key="5">
    <source>
        <dbReference type="EMBL" id="MZZ14173.1"/>
    </source>
</evidence>
<reference evidence="7 11" key="4">
    <citation type="submission" date="2018-07" db="EMBL/GenBank/DDBJ databases">
        <title>Mechanisms of high-level aminoglycoside resistance among Gram-negative pathogens in Brazil.</title>
        <authorList>
            <person name="Ballaben A.S."/>
            <person name="Darini A.L.C."/>
            <person name="Doi Y."/>
        </authorList>
    </citation>
    <scope>NUCLEOTIDE SEQUENCE [LARGE SCALE GENOMIC DNA]</scope>
    <source>
        <strain evidence="7 11">B2-305</strain>
    </source>
</reference>
<reference evidence="9" key="1">
    <citation type="submission" date="2015-06" db="EMBL/GenBank/DDBJ databases">
        <authorList>
            <person name="Radhakrishnan Rajesh"/>
            <person name="Underwood Anthony"/>
            <person name="Al-Shahib Ali"/>
        </authorList>
    </citation>
    <scope>NUCLEOTIDE SEQUENCE [LARGE SCALE GENOMIC DNA]</scope>
    <source>
        <strain evidence="9">P19_London_7_VIM_2_05_10</strain>
    </source>
</reference>
<evidence type="ECO:0000313" key="6">
    <source>
        <dbReference type="EMBL" id="OTI60250.1"/>
    </source>
</evidence>
<dbReference type="EMBL" id="WXZT01000012">
    <property type="protein sequence ID" value="MZZ14173.1"/>
    <property type="molecule type" value="Genomic_DNA"/>
</dbReference>
<dbReference type="Proteomes" id="UP000270834">
    <property type="component" value="Unassembled WGS sequence"/>
</dbReference>
<dbReference type="RefSeq" id="WP_003105215.1">
    <property type="nucleotide sequence ID" value="NZ_AP014651.1"/>
</dbReference>
<dbReference type="Proteomes" id="UP000253594">
    <property type="component" value="Unassembled WGS sequence"/>
</dbReference>
<proteinExistence type="predicted"/>
<keyword evidence="2" id="KW-0012">Acyltransferase</keyword>
<accession>A0A069QHS5</accession>
<dbReference type="InterPro" id="IPR050832">
    <property type="entry name" value="Bact_Acetyltransf"/>
</dbReference>
<evidence type="ECO:0000256" key="2">
    <source>
        <dbReference type="ARBA" id="ARBA00023315"/>
    </source>
</evidence>